<keyword evidence="2" id="KW-1185">Reference proteome</keyword>
<dbReference type="AlphaFoldDB" id="A0AA35ME99"/>
<comment type="caution">
    <text evidence="1">The sequence shown here is derived from an EMBL/GenBank/DDBJ whole genome shotgun (WGS) entry which is preliminary data.</text>
</comment>
<evidence type="ECO:0000313" key="2">
    <source>
        <dbReference type="Proteomes" id="UP001160390"/>
    </source>
</evidence>
<protein>
    <submittedName>
        <fullName evidence="1">Uncharacterized protein</fullName>
    </submittedName>
</protein>
<organism evidence="1 2">
    <name type="scientific">Clonostachys chloroleuca</name>
    <dbReference type="NCBI Taxonomy" id="1926264"/>
    <lineage>
        <taxon>Eukaryota</taxon>
        <taxon>Fungi</taxon>
        <taxon>Dikarya</taxon>
        <taxon>Ascomycota</taxon>
        <taxon>Pezizomycotina</taxon>
        <taxon>Sordariomycetes</taxon>
        <taxon>Hypocreomycetidae</taxon>
        <taxon>Hypocreales</taxon>
        <taxon>Bionectriaceae</taxon>
        <taxon>Clonostachys</taxon>
    </lineage>
</organism>
<gene>
    <name evidence="1" type="ORF">CCHLO57077_00007640</name>
</gene>
<accession>A0AA35ME99</accession>
<proteinExistence type="predicted"/>
<dbReference type="Gene3D" id="3.30.9.10">
    <property type="entry name" value="D-Amino Acid Oxidase, subunit A, domain 2"/>
    <property type="match status" value="1"/>
</dbReference>
<dbReference type="Proteomes" id="UP001160390">
    <property type="component" value="Unassembled WGS sequence"/>
</dbReference>
<reference evidence="1" key="1">
    <citation type="submission" date="2023-01" db="EMBL/GenBank/DDBJ databases">
        <authorList>
            <person name="Piombo E."/>
        </authorList>
    </citation>
    <scope>NUCLEOTIDE SEQUENCE</scope>
</reference>
<evidence type="ECO:0000313" key="1">
    <source>
        <dbReference type="EMBL" id="CAI6094999.1"/>
    </source>
</evidence>
<dbReference type="EMBL" id="CABFNP030001261">
    <property type="protein sequence ID" value="CAI6094999.1"/>
    <property type="molecule type" value="Genomic_DNA"/>
</dbReference>
<sequence length="118" mass="13413">MWAGAHYRPIAPLTLQLRAEFALAQDTHRVMKRIARDRPESGCGFMGAVEYMETLGERELQLKSRDIFAGEGDGFRVLSPEELPDKVKWGCEYDVYCIDIQKNSIGEPKIQTADHTKI</sequence>
<name>A0AA35ME99_9HYPO</name>
<dbReference type="Gene3D" id="3.40.50.720">
    <property type="entry name" value="NAD(P)-binding Rossmann-like Domain"/>
    <property type="match status" value="1"/>
</dbReference>